<keyword evidence="12" id="KW-1185">Reference proteome</keyword>
<name>A0A0U1LSW8_TALIS</name>
<accession>A0A0U1LSW8</accession>
<sequence length="358" mass="38661">MTVGMLQSIPPAFAARKSKILSDLSVPDAEYTDLSPKGSVDEGIRDLIRDINGLEGLVTTSSCAGRTSVFVEGSKKNKSKTAVSDQQDDSAVQPAGDAAVRAGQEQRKFAVSGGKGEGRWLFVSHDPVSPDSSEALAGRPVSYHALFGLEPGDGIPRTTASESENGVRLVRFHYDPMILHVMAATLHHAHPVLTAASNAGFRESGLQSLRCLETTPENSSQASSADSSTPSPIVAVRSSGLSFESVIGYYEETPDGGESIMRSLVTEEYLKMLVALANERFVVNKSRVERFRAKLLELYAAASSPTANSKSRKPPGWEDPQVRREKKRAEGLQRKVEAVRQKALKDSDEAEVDINLDF</sequence>
<dbReference type="AlphaFoldDB" id="A0A0U1LSW8"/>
<dbReference type="Gene3D" id="3.30.1960.10">
    <property type="entry name" value="tRNA wybutosine-synthesizing-like"/>
    <property type="match status" value="1"/>
</dbReference>
<dbReference type="Proteomes" id="UP000054383">
    <property type="component" value="Unassembled WGS sequence"/>
</dbReference>
<evidence type="ECO:0000256" key="4">
    <source>
        <dbReference type="ARBA" id="ARBA00022679"/>
    </source>
</evidence>
<gene>
    <name evidence="11" type="ORF">PISL3812_03225</name>
</gene>
<dbReference type="GO" id="GO:0008033">
    <property type="term" value="P:tRNA processing"/>
    <property type="evidence" value="ECO:0007669"/>
    <property type="project" value="UniProtKB-KW"/>
</dbReference>
<protein>
    <recommendedName>
        <fullName evidence="2">tRNA(Phe) 7-[(3-amino-3-carboxypropyl)-4-demethylwyosine(37)-N(4)]-methyltransferase</fullName>
        <ecNumber evidence="2">2.1.1.282</ecNumber>
    </recommendedName>
    <alternativeName>
        <fullName evidence="7">tRNA(Phe) 7-((3-amino-3-carboxypropyl)-4-demethylwyosine(37)-N(4))-methyltransferase</fullName>
    </alternativeName>
</protein>
<dbReference type="EC" id="2.1.1.282" evidence="2"/>
<evidence type="ECO:0000259" key="10">
    <source>
        <dbReference type="Pfam" id="PF02676"/>
    </source>
</evidence>
<feature type="region of interest" description="Disordered" evidence="9">
    <location>
        <begin position="74"/>
        <end position="93"/>
    </location>
</feature>
<keyword evidence="5" id="KW-0949">S-adenosyl-L-methionine</keyword>
<keyword evidence="3" id="KW-0489">Methyltransferase</keyword>
<evidence type="ECO:0000256" key="8">
    <source>
        <dbReference type="ARBA" id="ARBA00049202"/>
    </source>
</evidence>
<keyword evidence="6" id="KW-0819">tRNA processing</keyword>
<dbReference type="STRING" id="28573.A0A0U1LSW8"/>
<evidence type="ECO:0000256" key="7">
    <source>
        <dbReference type="ARBA" id="ARBA00030554"/>
    </source>
</evidence>
<dbReference type="Pfam" id="PF02676">
    <property type="entry name" value="TYW3"/>
    <property type="match status" value="1"/>
</dbReference>
<dbReference type="PANTHER" id="PTHR48418:SF1">
    <property type="entry name" value="TRNA WYBUTOSINE-SYNTHESIZING PROTEIN 3"/>
    <property type="match status" value="1"/>
</dbReference>
<dbReference type="OMA" id="TWLYVSH"/>
<reference evidence="11 12" key="1">
    <citation type="submission" date="2015-04" db="EMBL/GenBank/DDBJ databases">
        <authorList>
            <person name="Syromyatnikov M.Y."/>
            <person name="Popov V.N."/>
        </authorList>
    </citation>
    <scope>NUCLEOTIDE SEQUENCE [LARGE SCALE GENOMIC DNA]</scope>
    <source>
        <strain evidence="11">WF-38-12</strain>
    </source>
</reference>
<evidence type="ECO:0000256" key="5">
    <source>
        <dbReference type="ARBA" id="ARBA00022691"/>
    </source>
</evidence>
<dbReference type="SUPFAM" id="SSF111278">
    <property type="entry name" value="SSo0622-like"/>
    <property type="match status" value="1"/>
</dbReference>
<dbReference type="InterPro" id="IPR003827">
    <property type="entry name" value="tRNA_yW-synthesising"/>
</dbReference>
<dbReference type="EMBL" id="CVMT01000002">
    <property type="protein sequence ID" value="CRG86222.1"/>
    <property type="molecule type" value="Genomic_DNA"/>
</dbReference>
<dbReference type="OrthoDB" id="263283at2759"/>
<feature type="region of interest" description="Disordered" evidence="9">
    <location>
        <begin position="304"/>
        <end position="331"/>
    </location>
</feature>
<feature type="domain" description="tRNA wybutosine-synthesizing protein" evidence="10">
    <location>
        <begin position="16"/>
        <end position="296"/>
    </location>
</feature>
<evidence type="ECO:0000256" key="9">
    <source>
        <dbReference type="SAM" id="MobiDB-lite"/>
    </source>
</evidence>
<evidence type="ECO:0000313" key="11">
    <source>
        <dbReference type="EMBL" id="CRG86222.1"/>
    </source>
</evidence>
<evidence type="ECO:0000256" key="3">
    <source>
        <dbReference type="ARBA" id="ARBA00022603"/>
    </source>
</evidence>
<dbReference type="GO" id="GO:0032259">
    <property type="term" value="P:methylation"/>
    <property type="evidence" value="ECO:0007669"/>
    <property type="project" value="UniProtKB-KW"/>
</dbReference>
<dbReference type="GO" id="GO:0008168">
    <property type="term" value="F:methyltransferase activity"/>
    <property type="evidence" value="ECO:0007669"/>
    <property type="project" value="UniProtKB-KW"/>
</dbReference>
<feature type="compositionally biased region" description="Low complexity" evidence="9">
    <location>
        <begin position="219"/>
        <end position="232"/>
    </location>
</feature>
<feature type="region of interest" description="Disordered" evidence="9">
    <location>
        <begin position="213"/>
        <end position="232"/>
    </location>
</feature>
<feature type="compositionally biased region" description="Basic and acidic residues" evidence="9">
    <location>
        <begin position="320"/>
        <end position="331"/>
    </location>
</feature>
<organism evidence="11 12">
    <name type="scientific">Talaromyces islandicus</name>
    <name type="common">Penicillium islandicum</name>
    <dbReference type="NCBI Taxonomy" id="28573"/>
    <lineage>
        <taxon>Eukaryota</taxon>
        <taxon>Fungi</taxon>
        <taxon>Dikarya</taxon>
        <taxon>Ascomycota</taxon>
        <taxon>Pezizomycotina</taxon>
        <taxon>Eurotiomycetes</taxon>
        <taxon>Eurotiomycetidae</taxon>
        <taxon>Eurotiales</taxon>
        <taxon>Trichocomaceae</taxon>
        <taxon>Talaromyces</taxon>
        <taxon>Talaromyces sect. Islandici</taxon>
    </lineage>
</organism>
<evidence type="ECO:0000256" key="6">
    <source>
        <dbReference type="ARBA" id="ARBA00022694"/>
    </source>
</evidence>
<evidence type="ECO:0000313" key="12">
    <source>
        <dbReference type="Proteomes" id="UP000054383"/>
    </source>
</evidence>
<evidence type="ECO:0000256" key="2">
    <source>
        <dbReference type="ARBA" id="ARBA00012750"/>
    </source>
</evidence>
<keyword evidence="4" id="KW-0808">Transferase</keyword>
<evidence type="ECO:0000256" key="1">
    <source>
        <dbReference type="ARBA" id="ARBA00008569"/>
    </source>
</evidence>
<dbReference type="PANTHER" id="PTHR48418">
    <property type="entry name" value="TRNA WYBUTOSINE-SYNTHESIZING PROTEIN 3"/>
    <property type="match status" value="1"/>
</dbReference>
<comment type="catalytic activity">
    <reaction evidence="8">
        <text>4-demethyl-7-[(3S)-3-amino-3-carboxypropyl]wyosine(37) in tRNA(Phe) + S-adenosyl-L-methionine = 7-[(3S)-3-amino-3-carboxypropyl]wyosine(37) in tRNA(Phe) + S-adenosyl-L-homocysteine + H(+)</text>
        <dbReference type="Rhea" id="RHEA:36635"/>
        <dbReference type="Rhea" id="RHEA-COMP:10378"/>
        <dbReference type="Rhea" id="RHEA-COMP:10379"/>
        <dbReference type="ChEBI" id="CHEBI:15378"/>
        <dbReference type="ChEBI" id="CHEBI:57856"/>
        <dbReference type="ChEBI" id="CHEBI:59789"/>
        <dbReference type="ChEBI" id="CHEBI:73543"/>
        <dbReference type="ChEBI" id="CHEBI:73550"/>
        <dbReference type="EC" id="2.1.1.282"/>
    </reaction>
</comment>
<dbReference type="InterPro" id="IPR036602">
    <property type="entry name" value="tRNA_yW-synthesising-like_sf"/>
</dbReference>
<proteinExistence type="inferred from homology"/>
<comment type="similarity">
    <text evidence="1">Belongs to the TYW3 family.</text>
</comment>